<evidence type="ECO:0000256" key="1">
    <source>
        <dbReference type="SAM" id="MobiDB-lite"/>
    </source>
</evidence>
<accession>A0A8T8T7P3</accession>
<feature type="compositionally biased region" description="Polar residues" evidence="1">
    <location>
        <begin position="346"/>
        <end position="356"/>
    </location>
</feature>
<name>A0A8T8T7P3_9BASI</name>
<feature type="compositionally biased region" description="Polar residues" evidence="1">
    <location>
        <begin position="76"/>
        <end position="88"/>
    </location>
</feature>
<feature type="region of interest" description="Disordered" evidence="1">
    <location>
        <begin position="636"/>
        <end position="696"/>
    </location>
</feature>
<feature type="compositionally biased region" description="Polar residues" evidence="1">
    <location>
        <begin position="465"/>
        <end position="475"/>
    </location>
</feature>
<protein>
    <submittedName>
        <fullName evidence="2">Uncharacterized protein</fullName>
    </submittedName>
</protein>
<evidence type="ECO:0000313" key="3">
    <source>
        <dbReference type="Proteomes" id="UP000077671"/>
    </source>
</evidence>
<dbReference type="EMBL" id="LWDD02000661">
    <property type="protein sequence ID" value="KAE8257370.1"/>
    <property type="molecule type" value="Genomic_DNA"/>
</dbReference>
<feature type="compositionally biased region" description="Basic and acidic residues" evidence="1">
    <location>
        <begin position="636"/>
        <end position="647"/>
    </location>
</feature>
<sequence length="760" mass="77788">MAAIPFPTDATASQGTGIATGTAPTDSTSAPAPASGPGPSPSSDTTPPSLSQANTPTAPPPPPLHSSHTAIGAISIPSTAPHSANPNVNAPGHIPMPPPPLSIGYGGGMGHETHGPPSPSTLTDVILGLHATLYASKKSGEEVMQMVSRFYDNDAVFESPLLQARGREQIANQFKMAFALPGMDVQSELRDVICSDFEFDGTRAGIIDHTLTITLFPTLFGSTATYPEPGNANATGFAGRSGMYGAGGGGAGGRSGMSGLGGGDGTTTAGGRSSLTGGIPISAGGVSGGGGGGSSYFHGRQSGLASAGLSSFTVPGGGGGSYFHHVHPFTPMSAVQTPYPGPGHMMNNNANASTFSRMGKEDEDDARSGSGSRMRSESFRTRQSQYGAGTGTGTGPPYEDEDIDPERDGETGRQFSYMGTSSSTTGGAARSYSGHAGSIAGEDDDDALNGDLSFSTSAGGRGGALTTQHVGQSTRPAMPEEALMAHWSASGFGRASVRAFLWSVFHPRAALKALCSFQIRVMTRLEFNDNGSIVRHEDMWSVREAIEGMVPFAGLVYALERRIVGFLVSWAVASGFTISQILLSHAMKNGEGGGAAGAAARKQELVQGAGTRAIWSGMGGDAAANEVERALLQHQQRLDRERERERGGPISATHSRQPTYSSAADYPYATFSRSRAPSPTRRFGSMSGAGSSTNLVTGTRSRARSLIGQNPHHHLRAASSQNLLQWGAGAGAGAGAGVGSGYPSSATVTSHGGGGWGQHG</sequence>
<reference evidence="2" key="2">
    <citation type="journal article" date="2019" name="IMA Fungus">
        <title>Genome sequencing and comparison of five Tilletia species to identify candidate genes for the detection of regulated species infecting wheat.</title>
        <authorList>
            <person name="Nguyen H.D.T."/>
            <person name="Sultana T."/>
            <person name="Kesanakurti P."/>
            <person name="Hambleton S."/>
        </authorList>
    </citation>
    <scope>NUCLEOTIDE SEQUENCE</scope>
    <source>
        <strain evidence="2">DAOMC 238032</strain>
    </source>
</reference>
<evidence type="ECO:0000313" key="2">
    <source>
        <dbReference type="EMBL" id="KAE8257370.1"/>
    </source>
</evidence>
<comment type="caution">
    <text evidence="2">The sequence shown here is derived from an EMBL/GenBank/DDBJ whole genome shotgun (WGS) entry which is preliminary data.</text>
</comment>
<dbReference type="Proteomes" id="UP000077671">
    <property type="component" value="Unassembled WGS sequence"/>
</dbReference>
<feature type="compositionally biased region" description="Polar residues" evidence="1">
    <location>
        <begin position="652"/>
        <end position="662"/>
    </location>
</feature>
<dbReference type="AlphaFoldDB" id="A0A8T8T7P3"/>
<organism evidence="2 3">
    <name type="scientific">Tilletia caries</name>
    <name type="common">wheat bunt fungus</name>
    <dbReference type="NCBI Taxonomy" id="13290"/>
    <lineage>
        <taxon>Eukaryota</taxon>
        <taxon>Fungi</taxon>
        <taxon>Dikarya</taxon>
        <taxon>Basidiomycota</taxon>
        <taxon>Ustilaginomycotina</taxon>
        <taxon>Exobasidiomycetes</taxon>
        <taxon>Tilletiales</taxon>
        <taxon>Tilletiaceae</taxon>
        <taxon>Tilletia</taxon>
    </lineage>
</organism>
<feature type="region of interest" description="Disordered" evidence="1">
    <location>
        <begin position="1"/>
        <end position="119"/>
    </location>
</feature>
<feature type="region of interest" description="Disordered" evidence="1">
    <location>
        <begin position="338"/>
        <end position="476"/>
    </location>
</feature>
<reference evidence="2" key="1">
    <citation type="submission" date="2016-04" db="EMBL/GenBank/DDBJ databases">
        <authorList>
            <person name="Nguyen H.D."/>
            <person name="Kesanakurti P."/>
            <person name="Cullis J."/>
            <person name="Levesque C.A."/>
            <person name="Hambleton S."/>
        </authorList>
    </citation>
    <scope>NUCLEOTIDE SEQUENCE</scope>
    <source>
        <strain evidence="2">DAOMC 238032</strain>
    </source>
</reference>
<proteinExistence type="predicted"/>
<gene>
    <name evidence="2" type="ORF">A4X03_0g4692</name>
</gene>
<feature type="compositionally biased region" description="Low complexity" evidence="1">
    <location>
        <begin position="19"/>
        <end position="33"/>
    </location>
</feature>